<proteinExistence type="predicted"/>
<accession>A0A0F8YYR2</accession>
<protein>
    <submittedName>
        <fullName evidence="1">Uncharacterized protein</fullName>
    </submittedName>
</protein>
<organism evidence="1">
    <name type="scientific">marine sediment metagenome</name>
    <dbReference type="NCBI Taxonomy" id="412755"/>
    <lineage>
        <taxon>unclassified sequences</taxon>
        <taxon>metagenomes</taxon>
        <taxon>ecological metagenomes</taxon>
    </lineage>
</organism>
<gene>
    <name evidence="1" type="ORF">LCGC14_2762120</name>
</gene>
<evidence type="ECO:0000313" key="1">
    <source>
        <dbReference type="EMBL" id="KKK86548.1"/>
    </source>
</evidence>
<dbReference type="AlphaFoldDB" id="A0A0F8YYR2"/>
<sequence>MTDTPAEQASAHDALKQCKGKIFVGGLGLGYFVKKLQE</sequence>
<comment type="caution">
    <text evidence="1">The sequence shown here is derived from an EMBL/GenBank/DDBJ whole genome shotgun (WGS) entry which is preliminary data.</text>
</comment>
<feature type="non-terminal residue" evidence="1">
    <location>
        <position position="38"/>
    </location>
</feature>
<reference evidence="1" key="1">
    <citation type="journal article" date="2015" name="Nature">
        <title>Complex archaea that bridge the gap between prokaryotes and eukaryotes.</title>
        <authorList>
            <person name="Spang A."/>
            <person name="Saw J.H."/>
            <person name="Jorgensen S.L."/>
            <person name="Zaremba-Niedzwiedzka K."/>
            <person name="Martijn J."/>
            <person name="Lind A.E."/>
            <person name="van Eijk R."/>
            <person name="Schleper C."/>
            <person name="Guy L."/>
            <person name="Ettema T.J."/>
        </authorList>
    </citation>
    <scope>NUCLEOTIDE SEQUENCE</scope>
</reference>
<name>A0A0F8YYR2_9ZZZZ</name>
<dbReference type="EMBL" id="LAZR01050794">
    <property type="protein sequence ID" value="KKK86548.1"/>
    <property type="molecule type" value="Genomic_DNA"/>
</dbReference>